<keyword evidence="12" id="KW-0460">Magnesium</keyword>
<feature type="domain" description="Transketolase-like pyrimidine-binding" evidence="14">
    <location>
        <begin position="314"/>
        <end position="478"/>
    </location>
</feature>
<accession>A0A0X3PJF5</accession>
<name>A0A0X3PJF5_SCHSO</name>
<dbReference type="InterPro" id="IPR029061">
    <property type="entry name" value="THDP-binding"/>
</dbReference>
<evidence type="ECO:0000256" key="3">
    <source>
        <dbReference type="ARBA" id="ARBA00001941"/>
    </source>
</evidence>
<dbReference type="NCBIfam" id="NF004559">
    <property type="entry name" value="PRK05899.2-5"/>
    <property type="match status" value="1"/>
</dbReference>
<dbReference type="EMBL" id="UYSU01036452">
    <property type="protein sequence ID" value="VDL97718.1"/>
    <property type="molecule type" value="Genomic_DNA"/>
</dbReference>
<keyword evidence="17" id="KW-1185">Reference proteome</keyword>
<dbReference type="InterPro" id="IPR005475">
    <property type="entry name" value="Transketolase-like_Pyr-bd"/>
</dbReference>
<dbReference type="InterPro" id="IPR020826">
    <property type="entry name" value="Transketolase_BS"/>
</dbReference>
<keyword evidence="10" id="KW-0479">Metal-binding</keyword>
<evidence type="ECO:0000256" key="6">
    <source>
        <dbReference type="ARBA" id="ARBA00007131"/>
    </source>
</evidence>
<dbReference type="PROSITE" id="PS00802">
    <property type="entry name" value="TRANSKETOLASE_2"/>
    <property type="match status" value="1"/>
</dbReference>
<dbReference type="AlphaFoldDB" id="A0A0X3PJF5"/>
<evidence type="ECO:0000256" key="1">
    <source>
        <dbReference type="ARBA" id="ARBA00001913"/>
    </source>
</evidence>
<dbReference type="EC" id="2.2.1.1" evidence="8"/>
<dbReference type="OrthoDB" id="10267175at2759"/>
<reference evidence="18" key="2">
    <citation type="submission" date="2016-06" db="UniProtKB">
        <authorList>
            <consortium name="WormBaseParasite"/>
        </authorList>
    </citation>
    <scope>IDENTIFICATION</scope>
</reference>
<dbReference type="GO" id="GO:0005737">
    <property type="term" value="C:cytoplasm"/>
    <property type="evidence" value="ECO:0007669"/>
    <property type="project" value="UniProtKB-ARBA"/>
</dbReference>
<evidence type="ECO:0000256" key="8">
    <source>
        <dbReference type="ARBA" id="ARBA00013152"/>
    </source>
</evidence>
<evidence type="ECO:0000256" key="13">
    <source>
        <dbReference type="ARBA" id="ARBA00023052"/>
    </source>
</evidence>
<evidence type="ECO:0000256" key="7">
    <source>
        <dbReference type="ARBA" id="ARBA00011738"/>
    </source>
</evidence>
<sequence length="625" mass="67462">MDEKVALLQDAATRLRINSIKSTNASNSGHPTSCASAAEIMAVLFLDEMRYFPTTPRHPSNDRFVLSKGHAAPILYAAWVEAGLLHESDLLNLRKIESDLEGHPTPRLSFVDVATGSLGQGLSNAVGMAYVGKNIDKASYRVYCLIGDGESAEGSIWEALALASHYQLDNLVAIFDVNRLGQSQPTCLEHDLETYRKRVEAFGWHAIVVNGHDVNALLNAFSEARTVSGKPVALIAKTLKGYDFPGISDKENWHGKPLGSSSAEVLAHLEKKLMSPSTLHKLRPKEPTVDCKETHLIGSTKLPNPPPYKKGDKVATREAYGRALQRLGEANPRVIGLDGDTKNSTFSIYLRDARPQQFIECFIAEQNLVGVAIGCAVRERTVPFVSTFAAFLTRAFDQIRMGAISQTDCNFCGSHAGVSIGEDGPSQMALEDLAMFRAVRGSTVFYPSDAVSCERAVELAANHKGICFIRTGRPATPVIYDENEQFAIGQAKLCKTALPGGEDHVTVVGAGVTLYEAFKAAEKLAKEGINLRIIDPFTIKPLDSTLISKSVAYTQGRVITVEDHAPEGGIGEAVSAALCEAGVSCNLRMLAINEVPRSGKPAELLALYRIDADAIVAEARALCKA</sequence>
<evidence type="ECO:0000256" key="4">
    <source>
        <dbReference type="ARBA" id="ARBA00001946"/>
    </source>
</evidence>
<comment type="cofactor">
    <cofactor evidence="1">
        <name>Ca(2+)</name>
        <dbReference type="ChEBI" id="CHEBI:29108"/>
    </cofactor>
</comment>
<dbReference type="CDD" id="cd02012">
    <property type="entry name" value="TPP_TK"/>
    <property type="match status" value="1"/>
</dbReference>
<dbReference type="Proteomes" id="UP000275846">
    <property type="component" value="Unassembled WGS sequence"/>
</dbReference>
<evidence type="ECO:0000313" key="17">
    <source>
        <dbReference type="Proteomes" id="UP000275846"/>
    </source>
</evidence>
<dbReference type="Pfam" id="PF02779">
    <property type="entry name" value="Transket_pyr"/>
    <property type="match status" value="1"/>
</dbReference>
<keyword evidence="13" id="KW-0786">Thiamine pyrophosphate</keyword>
<dbReference type="STRING" id="70667.A0A0X3PJF5"/>
<dbReference type="WBParaSite" id="SSLN_0001176901-mRNA-1">
    <property type="protein sequence ID" value="SSLN_0001176901-mRNA-1"/>
    <property type="gene ID" value="SSLN_0001176901"/>
</dbReference>
<keyword evidence="11" id="KW-0106">Calcium</keyword>
<comment type="cofactor">
    <cofactor evidence="5">
        <name>thiamine diphosphate</name>
        <dbReference type="ChEBI" id="CHEBI:58937"/>
    </cofactor>
</comment>
<keyword evidence="9" id="KW-0808">Transferase</keyword>
<evidence type="ECO:0000256" key="9">
    <source>
        <dbReference type="ARBA" id="ARBA00022679"/>
    </source>
</evidence>
<evidence type="ECO:0000313" key="16">
    <source>
        <dbReference type="EMBL" id="VDL97718.1"/>
    </source>
</evidence>
<evidence type="ECO:0000313" key="15">
    <source>
        <dbReference type="EMBL" id="JAP49997.1"/>
    </source>
</evidence>
<dbReference type="PANTHER" id="PTHR43195:SF1">
    <property type="entry name" value="FI06132P-RELATED"/>
    <property type="match status" value="1"/>
</dbReference>
<dbReference type="Pfam" id="PF02780">
    <property type="entry name" value="Transketolase_C"/>
    <property type="match status" value="1"/>
</dbReference>
<comment type="cofactor">
    <cofactor evidence="2">
        <name>Mn(2+)</name>
        <dbReference type="ChEBI" id="CHEBI:29035"/>
    </cofactor>
</comment>
<dbReference type="Gene3D" id="3.40.50.970">
    <property type="match status" value="2"/>
</dbReference>
<dbReference type="SUPFAM" id="SSF52922">
    <property type="entry name" value="TK C-terminal domain-like"/>
    <property type="match status" value="1"/>
</dbReference>
<evidence type="ECO:0000256" key="2">
    <source>
        <dbReference type="ARBA" id="ARBA00001936"/>
    </source>
</evidence>
<dbReference type="CDD" id="cd07033">
    <property type="entry name" value="TPP_PYR_DXS_TK_like"/>
    <property type="match status" value="1"/>
</dbReference>
<dbReference type="Pfam" id="PF00456">
    <property type="entry name" value="Transketolase_N"/>
    <property type="match status" value="1"/>
</dbReference>
<comment type="similarity">
    <text evidence="6">Belongs to the transketolase family.</text>
</comment>
<comment type="cofactor">
    <cofactor evidence="4">
        <name>Mg(2+)</name>
        <dbReference type="ChEBI" id="CHEBI:18420"/>
    </cofactor>
</comment>
<protein>
    <recommendedName>
        <fullName evidence="8">transketolase</fullName>
        <ecNumber evidence="8">2.2.1.1</ecNumber>
    </recommendedName>
</protein>
<comment type="cofactor">
    <cofactor evidence="3">
        <name>Co(2+)</name>
        <dbReference type="ChEBI" id="CHEBI:48828"/>
    </cofactor>
</comment>
<proteinExistence type="inferred from homology"/>
<evidence type="ECO:0000256" key="5">
    <source>
        <dbReference type="ARBA" id="ARBA00001964"/>
    </source>
</evidence>
<dbReference type="Gene3D" id="3.40.50.920">
    <property type="match status" value="1"/>
</dbReference>
<dbReference type="EMBL" id="GEEE01013228">
    <property type="protein sequence ID" value="JAP49997.1"/>
    <property type="molecule type" value="Transcribed_RNA"/>
</dbReference>
<dbReference type="GO" id="GO:0046872">
    <property type="term" value="F:metal ion binding"/>
    <property type="evidence" value="ECO:0007669"/>
    <property type="project" value="UniProtKB-KW"/>
</dbReference>
<dbReference type="FunFam" id="3.40.50.970:FF:000033">
    <property type="entry name" value="Transketolase isoform 1"/>
    <property type="match status" value="1"/>
</dbReference>
<dbReference type="SMART" id="SM00861">
    <property type="entry name" value="Transket_pyr"/>
    <property type="match status" value="1"/>
</dbReference>
<organism evidence="15">
    <name type="scientific">Schistocephalus solidus</name>
    <name type="common">Tapeworm</name>
    <dbReference type="NCBI Taxonomy" id="70667"/>
    <lineage>
        <taxon>Eukaryota</taxon>
        <taxon>Metazoa</taxon>
        <taxon>Spiralia</taxon>
        <taxon>Lophotrochozoa</taxon>
        <taxon>Platyhelminthes</taxon>
        <taxon>Cestoda</taxon>
        <taxon>Eucestoda</taxon>
        <taxon>Diphyllobothriidea</taxon>
        <taxon>Diphyllobothriidae</taxon>
        <taxon>Schistocephalus</taxon>
    </lineage>
</organism>
<dbReference type="GO" id="GO:0030976">
    <property type="term" value="F:thiamine pyrophosphate binding"/>
    <property type="evidence" value="ECO:0007669"/>
    <property type="project" value="TreeGrafter"/>
</dbReference>
<dbReference type="InterPro" id="IPR051424">
    <property type="entry name" value="Transketolase-like"/>
</dbReference>
<comment type="subunit">
    <text evidence="7">Homodimer.</text>
</comment>
<dbReference type="InterPro" id="IPR005474">
    <property type="entry name" value="Transketolase_N"/>
</dbReference>
<dbReference type="GO" id="GO:0004802">
    <property type="term" value="F:transketolase activity"/>
    <property type="evidence" value="ECO:0007669"/>
    <property type="project" value="UniProtKB-EC"/>
</dbReference>
<dbReference type="FunFam" id="3.40.50.970:FF:000129">
    <property type="entry name" value="Transketolase"/>
    <property type="match status" value="1"/>
</dbReference>
<evidence type="ECO:0000256" key="12">
    <source>
        <dbReference type="ARBA" id="ARBA00022842"/>
    </source>
</evidence>
<dbReference type="InterPro" id="IPR009014">
    <property type="entry name" value="Transketo_C/PFOR_II"/>
</dbReference>
<gene>
    <name evidence="15" type="primary">TKT</name>
    <name evidence="16" type="ORF">SSLN_LOCUS11333</name>
    <name evidence="15" type="ORF">TR121232</name>
</gene>
<dbReference type="InterPro" id="IPR033248">
    <property type="entry name" value="Transketolase_C"/>
</dbReference>
<evidence type="ECO:0000256" key="11">
    <source>
        <dbReference type="ARBA" id="ARBA00022837"/>
    </source>
</evidence>
<evidence type="ECO:0000256" key="10">
    <source>
        <dbReference type="ARBA" id="ARBA00022723"/>
    </source>
</evidence>
<dbReference type="SUPFAM" id="SSF52518">
    <property type="entry name" value="Thiamin diphosphate-binding fold (THDP-binding)"/>
    <property type="match status" value="2"/>
</dbReference>
<evidence type="ECO:0000313" key="18">
    <source>
        <dbReference type="WBParaSite" id="SSLN_0001176901-mRNA-1"/>
    </source>
</evidence>
<reference evidence="16 17" key="3">
    <citation type="submission" date="2018-11" db="EMBL/GenBank/DDBJ databases">
        <authorList>
            <consortium name="Pathogen Informatics"/>
        </authorList>
    </citation>
    <scope>NUCLEOTIDE SEQUENCE [LARGE SCALE GENOMIC DNA]</scope>
    <source>
        <strain evidence="16 17">NST_G2</strain>
    </source>
</reference>
<evidence type="ECO:0000259" key="14">
    <source>
        <dbReference type="SMART" id="SM00861"/>
    </source>
</evidence>
<reference evidence="15" key="1">
    <citation type="submission" date="2016-01" db="EMBL/GenBank/DDBJ databases">
        <title>Reference transcriptome for the parasite Schistocephalus solidus: insights into the molecular evolution of parasitism.</title>
        <authorList>
            <person name="Hebert F.O."/>
            <person name="Grambauer S."/>
            <person name="Barber I."/>
            <person name="Landry C.R."/>
            <person name="Aubin-Horth N."/>
        </authorList>
    </citation>
    <scope>NUCLEOTIDE SEQUENCE</scope>
</reference>
<dbReference type="PANTHER" id="PTHR43195">
    <property type="entry name" value="TRANSKETOLASE"/>
    <property type="match status" value="1"/>
</dbReference>